<dbReference type="Proteomes" id="UP000076580">
    <property type="component" value="Chromosome 03"/>
</dbReference>
<dbReference type="Pfam" id="PF13460">
    <property type="entry name" value="NAD_binding_10"/>
    <property type="match status" value="1"/>
</dbReference>
<sequence>MAVKVFLTGATGYIGGTALDHLIQAHPEYEYTVLVRDKHRAEAIGAKYPAVKYVFGTLDDHVNLEEAAAKADVVVHTAESSDHYAGALAIAKGLKDGHSPEHPGYWIHTSGTSILTWYDAEHKREGAAPLPKEKYHDIDDIERLVTLPDAAHHRDVDKIAIAANSDLVKVAILCPPTIYGAGTGPVNRRSRQVPSLLVEATQDPSKKNDADVFGPHAYFFVENGSHAWADVAQWIADEATRQGYLPVSQAKRVSEKEVTLMDEGSVSWGRNSKGIAMRARRHLDWEPRGVSLKDTIAEVVAMEAHDLGLSPKGKKN</sequence>
<dbReference type="GO" id="GO:0005737">
    <property type="term" value="C:cytoplasm"/>
    <property type="evidence" value="ECO:0007669"/>
    <property type="project" value="TreeGrafter"/>
</dbReference>
<organism evidence="2 3">
    <name type="scientific">Drechmeria coniospora</name>
    <name type="common">Nematophagous fungus</name>
    <name type="synonym">Meria coniospora</name>
    <dbReference type="NCBI Taxonomy" id="98403"/>
    <lineage>
        <taxon>Eukaryota</taxon>
        <taxon>Fungi</taxon>
        <taxon>Dikarya</taxon>
        <taxon>Ascomycota</taxon>
        <taxon>Pezizomycotina</taxon>
        <taxon>Sordariomycetes</taxon>
        <taxon>Hypocreomycetidae</taxon>
        <taxon>Hypocreales</taxon>
        <taxon>Ophiocordycipitaceae</taxon>
        <taxon>Drechmeria</taxon>
    </lineage>
</organism>
<dbReference type="PANTHER" id="PTHR48079">
    <property type="entry name" value="PROTEIN YEEZ"/>
    <property type="match status" value="1"/>
</dbReference>
<dbReference type="PANTHER" id="PTHR48079:SF6">
    <property type="entry name" value="NAD(P)-BINDING DOMAIN-CONTAINING PROTEIN-RELATED"/>
    <property type="match status" value="1"/>
</dbReference>
<accession>A0A151GC14</accession>
<evidence type="ECO:0000259" key="1">
    <source>
        <dbReference type="Pfam" id="PF13460"/>
    </source>
</evidence>
<dbReference type="STRING" id="98403.A0A151GC14"/>
<dbReference type="EMBL" id="LAYC01000003">
    <property type="protein sequence ID" value="KYK54639.1"/>
    <property type="molecule type" value="Genomic_DNA"/>
</dbReference>
<dbReference type="InterPro" id="IPR016040">
    <property type="entry name" value="NAD(P)-bd_dom"/>
</dbReference>
<proteinExistence type="predicted"/>
<dbReference type="Gene3D" id="3.40.50.720">
    <property type="entry name" value="NAD(P)-binding Rossmann-like Domain"/>
    <property type="match status" value="1"/>
</dbReference>
<comment type="caution">
    <text evidence="2">The sequence shown here is derived from an EMBL/GenBank/DDBJ whole genome shotgun (WGS) entry which is preliminary data.</text>
</comment>
<name>A0A151GC14_DRECN</name>
<feature type="domain" description="NAD(P)-binding" evidence="1">
    <location>
        <begin position="9"/>
        <end position="83"/>
    </location>
</feature>
<dbReference type="AlphaFoldDB" id="A0A151GC14"/>
<dbReference type="SUPFAM" id="SSF51735">
    <property type="entry name" value="NAD(P)-binding Rossmann-fold domains"/>
    <property type="match status" value="1"/>
</dbReference>
<gene>
    <name evidence="2" type="ORF">DCS_06599</name>
</gene>
<evidence type="ECO:0000313" key="2">
    <source>
        <dbReference type="EMBL" id="KYK54639.1"/>
    </source>
</evidence>
<dbReference type="InParanoid" id="A0A151GC14"/>
<dbReference type="GO" id="GO:0004029">
    <property type="term" value="F:aldehyde dehydrogenase (NAD+) activity"/>
    <property type="evidence" value="ECO:0007669"/>
    <property type="project" value="TreeGrafter"/>
</dbReference>
<reference evidence="2 3" key="1">
    <citation type="journal article" date="2016" name="Sci. Rep.">
        <title>Insights into Adaptations to a Near-Obligate Nematode Endoparasitic Lifestyle from the Finished Genome of Drechmeria coniospora.</title>
        <authorList>
            <person name="Zhang L."/>
            <person name="Zhou Z."/>
            <person name="Guo Q."/>
            <person name="Fokkens L."/>
            <person name="Miskei M."/>
            <person name="Pocsi I."/>
            <person name="Zhang W."/>
            <person name="Chen M."/>
            <person name="Wang L."/>
            <person name="Sun Y."/>
            <person name="Donzelli B.G."/>
            <person name="Gibson D.M."/>
            <person name="Nelson D.R."/>
            <person name="Luo J.G."/>
            <person name="Rep M."/>
            <person name="Liu H."/>
            <person name="Yang S."/>
            <person name="Wang J."/>
            <person name="Krasnoff S.B."/>
            <person name="Xu Y."/>
            <person name="Molnar I."/>
            <person name="Lin M."/>
        </authorList>
    </citation>
    <scope>NUCLEOTIDE SEQUENCE [LARGE SCALE GENOMIC DNA]</scope>
    <source>
        <strain evidence="2 3">ARSEF 6962</strain>
    </source>
</reference>
<dbReference type="RefSeq" id="XP_040653991.1">
    <property type="nucleotide sequence ID" value="XM_040803887.1"/>
</dbReference>
<protein>
    <recommendedName>
        <fullName evidence="1">NAD(P)-binding domain-containing protein</fullName>
    </recommendedName>
</protein>
<dbReference type="GeneID" id="63719242"/>
<evidence type="ECO:0000313" key="3">
    <source>
        <dbReference type="Proteomes" id="UP000076580"/>
    </source>
</evidence>
<keyword evidence="3" id="KW-1185">Reference proteome</keyword>
<dbReference type="InterPro" id="IPR036291">
    <property type="entry name" value="NAD(P)-bd_dom_sf"/>
</dbReference>
<dbReference type="InterPro" id="IPR051783">
    <property type="entry name" value="NAD(P)-dependent_oxidoreduct"/>
</dbReference>